<dbReference type="EMBL" id="FOJU01000001">
    <property type="protein sequence ID" value="SFA71787.1"/>
    <property type="molecule type" value="Genomic_DNA"/>
</dbReference>
<dbReference type="Proteomes" id="UP000198796">
    <property type="component" value="Unassembled WGS sequence"/>
</dbReference>
<dbReference type="OrthoDB" id="456767at2"/>
<feature type="domain" description="Methyltransferase FkbM" evidence="1">
    <location>
        <begin position="76"/>
        <end position="206"/>
    </location>
</feature>
<evidence type="ECO:0000313" key="2">
    <source>
        <dbReference type="EMBL" id="SFA71787.1"/>
    </source>
</evidence>
<reference evidence="2 3" key="1">
    <citation type="submission" date="2016-10" db="EMBL/GenBank/DDBJ databases">
        <authorList>
            <person name="de Groot N.N."/>
        </authorList>
    </citation>
    <scope>NUCLEOTIDE SEQUENCE [LARGE SCALE GENOMIC DNA]</scope>
    <source>
        <strain evidence="2 3">DSM 29316</strain>
    </source>
</reference>
<protein>
    <submittedName>
        <fullName evidence="2">Methyltransferase, FkbM family</fullName>
    </submittedName>
</protein>
<dbReference type="GO" id="GO:0032259">
    <property type="term" value="P:methylation"/>
    <property type="evidence" value="ECO:0007669"/>
    <property type="project" value="UniProtKB-KW"/>
</dbReference>
<keyword evidence="2" id="KW-0489">Methyltransferase</keyword>
<dbReference type="STRING" id="871651.SAMN05421688_0333"/>
<dbReference type="Gene3D" id="3.40.50.150">
    <property type="entry name" value="Vaccinia Virus protein VP39"/>
    <property type="match status" value="1"/>
</dbReference>
<dbReference type="RefSeq" id="WP_092059969.1">
    <property type="nucleotide sequence ID" value="NZ_FOJU01000001.1"/>
</dbReference>
<gene>
    <name evidence="2" type="ORF">SAMN05421688_0333</name>
</gene>
<accession>A0A1I0V6V3</accession>
<dbReference type="Pfam" id="PF05050">
    <property type="entry name" value="Methyltransf_21"/>
    <property type="match status" value="1"/>
</dbReference>
<evidence type="ECO:0000259" key="1">
    <source>
        <dbReference type="Pfam" id="PF05050"/>
    </source>
</evidence>
<proteinExistence type="predicted"/>
<dbReference type="InterPro" id="IPR006342">
    <property type="entry name" value="FkbM_mtfrase"/>
</dbReference>
<name>A0A1I0V6V3_9RHOB</name>
<dbReference type="NCBIfam" id="TIGR01444">
    <property type="entry name" value="fkbM_fam"/>
    <property type="match status" value="1"/>
</dbReference>
<organism evidence="2 3">
    <name type="scientific">Poseidonocella pacifica</name>
    <dbReference type="NCBI Taxonomy" id="871651"/>
    <lineage>
        <taxon>Bacteria</taxon>
        <taxon>Pseudomonadati</taxon>
        <taxon>Pseudomonadota</taxon>
        <taxon>Alphaproteobacteria</taxon>
        <taxon>Rhodobacterales</taxon>
        <taxon>Roseobacteraceae</taxon>
        <taxon>Poseidonocella</taxon>
    </lineage>
</organism>
<keyword evidence="3" id="KW-1185">Reference proteome</keyword>
<dbReference type="InterPro" id="IPR029063">
    <property type="entry name" value="SAM-dependent_MTases_sf"/>
</dbReference>
<dbReference type="GO" id="GO:0008168">
    <property type="term" value="F:methyltransferase activity"/>
    <property type="evidence" value="ECO:0007669"/>
    <property type="project" value="UniProtKB-KW"/>
</dbReference>
<sequence length="237" mass="25979">MPLLLIWKAELNDVIISRGLKFPDDPAILGRRQKRLLRSGRYEARESAAALKAIREDDTVLELGGGIGFVSSLIARECRPRAIHVIEANPALLPYIAEVHRMNDLGGISLRNALPAPKDGPPLPFYVRGDFLASSTKDDLGSAHGGVTRVDQVPQVALDTVLKETGATVLVCDIEGAETELFPQVDFTSLRLVIVELHPQTVGQQGIQAVFDAMARANLTYFPRQSSGKVVMFKRDW</sequence>
<evidence type="ECO:0000313" key="3">
    <source>
        <dbReference type="Proteomes" id="UP000198796"/>
    </source>
</evidence>
<keyword evidence="2" id="KW-0808">Transferase</keyword>
<dbReference type="AlphaFoldDB" id="A0A1I0V6V3"/>
<dbReference type="SUPFAM" id="SSF53335">
    <property type="entry name" value="S-adenosyl-L-methionine-dependent methyltransferases"/>
    <property type="match status" value="1"/>
</dbReference>